<evidence type="ECO:0008006" key="3">
    <source>
        <dbReference type="Google" id="ProtNLM"/>
    </source>
</evidence>
<evidence type="ECO:0000313" key="2">
    <source>
        <dbReference type="EMBL" id="XDQ11025.1"/>
    </source>
</evidence>
<sequence length="239" mass="25899">MIHGTRLRALLATGLMDQLDARDKRVLERRADLAGADEEASPVDPRGWWYAVPADAYEGVFEVLGLYDRFPCTLAEGADVEDMPHRRGAMPVFITPELDGWRLVFGNLDSVVGVDWDDWMGTVERLSARCGRAQMFFVDGAGGSDVWVVAEQGKIRRRYATESDPEWIGAPLPWEELGTDGEDFDGDGTNVEGTAGAEEACGALSVDPAEIGGGTRVRGHGWLALSAPGIGHEELGLLL</sequence>
<accession>A0AB39MT05</accession>
<dbReference type="AlphaFoldDB" id="A0AB39MT05"/>
<dbReference type="EMBL" id="CP163432">
    <property type="protein sequence ID" value="XDQ11025.1"/>
    <property type="molecule type" value="Genomic_DNA"/>
</dbReference>
<dbReference type="EMBL" id="CP163432">
    <property type="protein sequence ID" value="XDQ08196.1"/>
    <property type="molecule type" value="Genomic_DNA"/>
</dbReference>
<dbReference type="RefSeq" id="WP_369268657.1">
    <property type="nucleotide sequence ID" value="NZ_CP163432.1"/>
</dbReference>
<gene>
    <name evidence="1" type="ORF">AB5J55_00150</name>
    <name evidence="2" type="ORF">AB5J55_15790</name>
</gene>
<reference evidence="1" key="1">
    <citation type="submission" date="2024-07" db="EMBL/GenBank/DDBJ databases">
        <authorList>
            <person name="Yu S.T."/>
        </authorList>
    </citation>
    <scope>NUCLEOTIDE SEQUENCE</scope>
    <source>
        <strain evidence="1">R11</strain>
    </source>
</reference>
<proteinExistence type="predicted"/>
<name>A0AB39MT05_9ACTN</name>
<organism evidence="1">
    <name type="scientific">Streptomyces sp. R11</name>
    <dbReference type="NCBI Taxonomy" id="3238625"/>
    <lineage>
        <taxon>Bacteria</taxon>
        <taxon>Bacillati</taxon>
        <taxon>Actinomycetota</taxon>
        <taxon>Actinomycetes</taxon>
        <taxon>Kitasatosporales</taxon>
        <taxon>Streptomycetaceae</taxon>
        <taxon>Streptomyces</taxon>
    </lineage>
</organism>
<evidence type="ECO:0000313" key="1">
    <source>
        <dbReference type="EMBL" id="XDQ08196.1"/>
    </source>
</evidence>
<protein>
    <recommendedName>
        <fullName evidence="3">SMI1/KNR4 family protein</fullName>
    </recommendedName>
</protein>